<sequence length="121" mass="13612">FHPQYQQPTYEQPQYQQPSYSAPTPSYEQPQYQQPTYEQPKYEQPKGYEQPKDSYSAPAADCKSATAYFEATGSPTLKQCISIVCGAPGQTEEYKKRGIEQCHALKKQAEATSGGHLPKGW</sequence>
<reference evidence="2" key="1">
    <citation type="submission" date="2020-05" db="EMBL/GenBank/DDBJ databases">
        <title>Phylogenomic resolution of chytrid fungi.</title>
        <authorList>
            <person name="Stajich J.E."/>
            <person name="Amses K."/>
            <person name="Simmons R."/>
            <person name="Seto K."/>
            <person name="Myers J."/>
            <person name="Bonds A."/>
            <person name="Quandt C.A."/>
            <person name="Barry K."/>
            <person name="Liu P."/>
            <person name="Grigoriev I."/>
            <person name="Longcore J.E."/>
            <person name="James T.Y."/>
        </authorList>
    </citation>
    <scope>NUCLEOTIDE SEQUENCE</scope>
    <source>
        <strain evidence="2">JEL0318</strain>
    </source>
</reference>
<dbReference type="AlphaFoldDB" id="A0AAD5X1U7"/>
<name>A0AAD5X1U7_9FUNG</name>
<organism evidence="2 3">
    <name type="scientific">Rhizophlyctis rosea</name>
    <dbReference type="NCBI Taxonomy" id="64517"/>
    <lineage>
        <taxon>Eukaryota</taxon>
        <taxon>Fungi</taxon>
        <taxon>Fungi incertae sedis</taxon>
        <taxon>Chytridiomycota</taxon>
        <taxon>Chytridiomycota incertae sedis</taxon>
        <taxon>Chytridiomycetes</taxon>
        <taxon>Rhizophlyctidales</taxon>
        <taxon>Rhizophlyctidaceae</taxon>
        <taxon>Rhizophlyctis</taxon>
    </lineage>
</organism>
<feature type="region of interest" description="Disordered" evidence="1">
    <location>
        <begin position="1"/>
        <end position="59"/>
    </location>
</feature>
<evidence type="ECO:0000313" key="3">
    <source>
        <dbReference type="Proteomes" id="UP001212841"/>
    </source>
</evidence>
<evidence type="ECO:0000313" key="2">
    <source>
        <dbReference type="EMBL" id="KAJ3047474.1"/>
    </source>
</evidence>
<proteinExistence type="predicted"/>
<gene>
    <name evidence="2" type="ORF">HK097_011509</name>
</gene>
<feature type="compositionally biased region" description="Low complexity" evidence="1">
    <location>
        <begin position="1"/>
        <end position="39"/>
    </location>
</feature>
<keyword evidence="3" id="KW-1185">Reference proteome</keyword>
<accession>A0AAD5X1U7</accession>
<dbReference type="Proteomes" id="UP001212841">
    <property type="component" value="Unassembled WGS sequence"/>
</dbReference>
<evidence type="ECO:0000256" key="1">
    <source>
        <dbReference type="SAM" id="MobiDB-lite"/>
    </source>
</evidence>
<comment type="caution">
    <text evidence="2">The sequence shown here is derived from an EMBL/GenBank/DDBJ whole genome shotgun (WGS) entry which is preliminary data.</text>
</comment>
<feature type="compositionally biased region" description="Basic and acidic residues" evidence="1">
    <location>
        <begin position="40"/>
        <end position="52"/>
    </location>
</feature>
<feature type="non-terminal residue" evidence="2">
    <location>
        <position position="1"/>
    </location>
</feature>
<dbReference type="EMBL" id="JADGJD010000954">
    <property type="protein sequence ID" value="KAJ3047474.1"/>
    <property type="molecule type" value="Genomic_DNA"/>
</dbReference>
<protein>
    <submittedName>
        <fullName evidence="2">Uncharacterized protein</fullName>
    </submittedName>
</protein>